<comment type="caution">
    <text evidence="1">The sequence shown here is derived from an EMBL/GenBank/DDBJ whole genome shotgun (WGS) entry which is preliminary data.</text>
</comment>
<sequence>MGKEMMKKEATDLGKNALSEEFLEHKKKKKWTDKKTGYTCFALYARSLYVTWGGKENWTWDCFKETSEENIEVAKLSHVCWLDVRGKLSMSDLSPEVVYEIVYVVKLTNNASGWELPIMLQLSLPDGRVQQRQVSLLEKPRKQWIELNVGSFQSTKGEPGEVGFEIHEHEGHWKNGLIISGAILRPKHEMTLHVTQ</sequence>
<dbReference type="GO" id="GO:0030246">
    <property type="term" value="F:carbohydrate binding"/>
    <property type="evidence" value="ECO:0007669"/>
    <property type="project" value="InterPro"/>
</dbReference>
<keyword evidence="2" id="KW-1185">Reference proteome</keyword>
<organism evidence="1 2">
    <name type="scientific">Morella rubra</name>
    <name type="common">Chinese bayberry</name>
    <dbReference type="NCBI Taxonomy" id="262757"/>
    <lineage>
        <taxon>Eukaryota</taxon>
        <taxon>Viridiplantae</taxon>
        <taxon>Streptophyta</taxon>
        <taxon>Embryophyta</taxon>
        <taxon>Tracheophyta</taxon>
        <taxon>Spermatophyta</taxon>
        <taxon>Magnoliopsida</taxon>
        <taxon>eudicotyledons</taxon>
        <taxon>Gunneridae</taxon>
        <taxon>Pentapetalae</taxon>
        <taxon>rosids</taxon>
        <taxon>fabids</taxon>
        <taxon>Fagales</taxon>
        <taxon>Myricaceae</taxon>
        <taxon>Morella</taxon>
    </lineage>
</organism>
<proteinExistence type="predicted"/>
<dbReference type="PANTHER" id="PTHR48478:SF1">
    <property type="entry name" value="LECTIN-LIKE"/>
    <property type="match status" value="1"/>
</dbReference>
<dbReference type="EMBL" id="RXIC02000023">
    <property type="protein sequence ID" value="KAB1213551.1"/>
    <property type="molecule type" value="Genomic_DNA"/>
</dbReference>
<accession>A0A6A1VKY7</accession>
<dbReference type="AlphaFoldDB" id="A0A6A1VKY7"/>
<protein>
    <submittedName>
        <fullName evidence="1">Protein PHLOEM PROTEIN 2-LIKE A1</fullName>
    </submittedName>
</protein>
<dbReference type="InterPro" id="IPR025886">
    <property type="entry name" value="PP2-like"/>
</dbReference>
<dbReference type="Proteomes" id="UP000516437">
    <property type="component" value="Chromosome 5"/>
</dbReference>
<dbReference type="OrthoDB" id="533833at2759"/>
<name>A0A6A1VKY7_9ROSI</name>
<dbReference type="Pfam" id="PF14299">
    <property type="entry name" value="PP2"/>
    <property type="match status" value="1"/>
</dbReference>
<gene>
    <name evidence="1" type="ORF">CJ030_MR5G010482</name>
</gene>
<evidence type="ECO:0000313" key="2">
    <source>
        <dbReference type="Proteomes" id="UP000516437"/>
    </source>
</evidence>
<dbReference type="InterPro" id="IPR052147">
    <property type="entry name" value="PP2-like/Lectin"/>
</dbReference>
<dbReference type="PANTHER" id="PTHR48478">
    <property type="entry name" value="LECTIN-LIKE"/>
    <property type="match status" value="1"/>
</dbReference>
<evidence type="ECO:0000313" key="1">
    <source>
        <dbReference type="EMBL" id="KAB1213551.1"/>
    </source>
</evidence>
<reference evidence="1 2" key="1">
    <citation type="journal article" date="2019" name="Plant Biotechnol. J.">
        <title>The red bayberry genome and genetic basis of sex determination.</title>
        <authorList>
            <person name="Jia H.M."/>
            <person name="Jia H.J."/>
            <person name="Cai Q.L."/>
            <person name="Wang Y."/>
            <person name="Zhao H.B."/>
            <person name="Yang W.F."/>
            <person name="Wang G.Y."/>
            <person name="Li Y.H."/>
            <person name="Zhan D.L."/>
            <person name="Shen Y.T."/>
            <person name="Niu Q.F."/>
            <person name="Chang L."/>
            <person name="Qiu J."/>
            <person name="Zhao L."/>
            <person name="Xie H.B."/>
            <person name="Fu W.Y."/>
            <person name="Jin J."/>
            <person name="Li X.W."/>
            <person name="Jiao Y."/>
            <person name="Zhou C.C."/>
            <person name="Tu T."/>
            <person name="Chai C.Y."/>
            <person name="Gao J.L."/>
            <person name="Fan L.J."/>
            <person name="van de Weg E."/>
            <person name="Wang J.Y."/>
            <person name="Gao Z.S."/>
        </authorList>
    </citation>
    <scope>NUCLEOTIDE SEQUENCE [LARGE SCALE GENOMIC DNA]</scope>
    <source>
        <tissue evidence="1">Leaves</tissue>
    </source>
</reference>